<keyword evidence="1" id="KW-0472">Membrane</keyword>
<proteinExistence type="predicted"/>
<dbReference type="Proteomes" id="UP000322667">
    <property type="component" value="Chromosome D12"/>
</dbReference>
<feature type="transmembrane region" description="Helical" evidence="1">
    <location>
        <begin position="20"/>
        <end position="41"/>
    </location>
</feature>
<keyword evidence="1" id="KW-0812">Transmembrane</keyword>
<keyword evidence="3" id="KW-1185">Reference proteome</keyword>
<organism evidence="2 3">
    <name type="scientific">Gossypium tomentosum</name>
    <name type="common">Hawaiian cotton</name>
    <name type="synonym">Gossypium sandvicense</name>
    <dbReference type="NCBI Taxonomy" id="34277"/>
    <lineage>
        <taxon>Eukaryota</taxon>
        <taxon>Viridiplantae</taxon>
        <taxon>Streptophyta</taxon>
        <taxon>Embryophyta</taxon>
        <taxon>Tracheophyta</taxon>
        <taxon>Spermatophyta</taxon>
        <taxon>Magnoliopsida</taxon>
        <taxon>eudicotyledons</taxon>
        <taxon>Gunneridae</taxon>
        <taxon>Pentapetalae</taxon>
        <taxon>rosids</taxon>
        <taxon>malvids</taxon>
        <taxon>Malvales</taxon>
        <taxon>Malvaceae</taxon>
        <taxon>Malvoideae</taxon>
        <taxon>Gossypium</taxon>
    </lineage>
</organism>
<dbReference type="EMBL" id="CM017634">
    <property type="protein sequence ID" value="TYH37758.1"/>
    <property type="molecule type" value="Genomic_DNA"/>
</dbReference>
<dbReference type="PANTHER" id="PTHR33237">
    <property type="entry name" value="F2P16.13 PROTEIN-RELATED"/>
    <property type="match status" value="1"/>
</dbReference>
<reference evidence="2 3" key="1">
    <citation type="submission" date="2019-07" db="EMBL/GenBank/DDBJ databases">
        <title>WGS assembly of Gossypium tomentosum.</title>
        <authorList>
            <person name="Chen Z.J."/>
            <person name="Sreedasyam A."/>
            <person name="Ando A."/>
            <person name="Song Q."/>
            <person name="De L."/>
            <person name="Hulse-Kemp A."/>
            <person name="Ding M."/>
            <person name="Ye W."/>
            <person name="Kirkbride R."/>
            <person name="Jenkins J."/>
            <person name="Plott C."/>
            <person name="Lovell J."/>
            <person name="Lin Y.-M."/>
            <person name="Vaughn R."/>
            <person name="Liu B."/>
            <person name="Li W."/>
            <person name="Simpson S."/>
            <person name="Scheffler B."/>
            <person name="Saski C."/>
            <person name="Grover C."/>
            <person name="Hu G."/>
            <person name="Conover J."/>
            <person name="Carlson J."/>
            <person name="Shu S."/>
            <person name="Boston L."/>
            <person name="Williams M."/>
            <person name="Peterson D."/>
            <person name="Mcgee K."/>
            <person name="Jones D."/>
            <person name="Wendel J."/>
            <person name="Stelly D."/>
            <person name="Grimwood J."/>
            <person name="Schmutz J."/>
        </authorList>
    </citation>
    <scope>NUCLEOTIDE SEQUENCE [LARGE SCALE GENOMIC DNA]</scope>
    <source>
        <strain evidence="2">7179.01</strain>
    </source>
</reference>
<evidence type="ECO:0008006" key="4">
    <source>
        <dbReference type="Google" id="ProtNLM"/>
    </source>
</evidence>
<evidence type="ECO:0000313" key="2">
    <source>
        <dbReference type="EMBL" id="TYH37758.1"/>
    </source>
</evidence>
<dbReference type="PANTHER" id="PTHR33237:SF31">
    <property type="entry name" value="F2P16.13 PROTEIN"/>
    <property type="match status" value="1"/>
</dbReference>
<gene>
    <name evidence="2" type="ORF">ES332_D12G062700v1</name>
</gene>
<sequence>MARCLLILRPSLPIENPSYSAIAFLILAVLCVVSITTFLCASNKKRGFEKKEESNMSSERKLLSKINSNLGSKAQLMVKLISWRKVQAEDEGGGYGVSDEAVWRKTIIMGERCRPLDFSGKILYDSKGNLLPAADQSAPQDTNNNVIPSEKKKERIYNIN</sequence>
<name>A0A5D2I5R5_GOSTO</name>
<evidence type="ECO:0000256" key="1">
    <source>
        <dbReference type="SAM" id="Phobius"/>
    </source>
</evidence>
<dbReference type="AlphaFoldDB" id="A0A5D2I5R5"/>
<evidence type="ECO:0000313" key="3">
    <source>
        <dbReference type="Proteomes" id="UP000322667"/>
    </source>
</evidence>
<keyword evidence="1" id="KW-1133">Transmembrane helix</keyword>
<accession>A0A5D2I5R5</accession>
<protein>
    <recommendedName>
        <fullName evidence="4">Transmembrane protein</fullName>
    </recommendedName>
</protein>